<gene>
    <name evidence="14" type="ORF">GWK36_08125</name>
</gene>
<evidence type="ECO:0000256" key="8">
    <source>
        <dbReference type="ARBA" id="ARBA00023027"/>
    </source>
</evidence>
<evidence type="ECO:0000256" key="6">
    <source>
        <dbReference type="ARBA" id="ARBA00021582"/>
    </source>
</evidence>
<dbReference type="UniPathway" id="UPA00135">
    <property type="reaction ID" value="UER00196"/>
</dbReference>
<dbReference type="RefSeq" id="WP_166270717.1">
    <property type="nucleotide sequence ID" value="NZ_CP048029.1"/>
</dbReference>
<dbReference type="InterPro" id="IPR029752">
    <property type="entry name" value="D-isomer_DH_CS1"/>
</dbReference>
<dbReference type="CDD" id="cd12174">
    <property type="entry name" value="PGDH_like_3"/>
    <property type="match status" value="1"/>
</dbReference>
<evidence type="ECO:0000256" key="11">
    <source>
        <dbReference type="ARBA" id="ARBA00048731"/>
    </source>
</evidence>
<dbReference type="InterPro" id="IPR002912">
    <property type="entry name" value="ACT_dom"/>
</dbReference>
<evidence type="ECO:0000256" key="1">
    <source>
        <dbReference type="ARBA" id="ARBA00003800"/>
    </source>
</evidence>
<comment type="catalytic activity">
    <reaction evidence="10">
        <text>(R)-2-hydroxyglutarate + NAD(+) = 2-oxoglutarate + NADH + H(+)</text>
        <dbReference type="Rhea" id="RHEA:49612"/>
        <dbReference type="ChEBI" id="CHEBI:15378"/>
        <dbReference type="ChEBI" id="CHEBI:15801"/>
        <dbReference type="ChEBI" id="CHEBI:16810"/>
        <dbReference type="ChEBI" id="CHEBI:57540"/>
        <dbReference type="ChEBI" id="CHEBI:57945"/>
        <dbReference type="EC" id="1.1.1.399"/>
    </reaction>
</comment>
<dbReference type="PROSITE" id="PS51671">
    <property type="entry name" value="ACT"/>
    <property type="match status" value="1"/>
</dbReference>
<evidence type="ECO:0000256" key="7">
    <source>
        <dbReference type="ARBA" id="ARBA00023002"/>
    </source>
</evidence>
<evidence type="ECO:0000259" key="13">
    <source>
        <dbReference type="PROSITE" id="PS51671"/>
    </source>
</evidence>
<dbReference type="EC" id="1.1.1.399" evidence="4"/>
<evidence type="ECO:0000256" key="5">
    <source>
        <dbReference type="ARBA" id="ARBA00013143"/>
    </source>
</evidence>
<evidence type="ECO:0000313" key="14">
    <source>
        <dbReference type="EMBL" id="QIK37954.1"/>
    </source>
</evidence>
<keyword evidence="7 12" id="KW-0560">Oxidoreductase</keyword>
<dbReference type="KEGG" id="cjap:GWK36_08125"/>
<evidence type="ECO:0000313" key="15">
    <source>
        <dbReference type="Proteomes" id="UP000502699"/>
    </source>
</evidence>
<reference evidence="15" key="1">
    <citation type="submission" date="2020-01" db="EMBL/GenBank/DDBJ databases">
        <title>Caldichromatium gen. nov., sp. nov., a thermophilic purple sulfur bacterium member of the family Chromatiaceae isolated from Nakabusa hot spring, Japan.</title>
        <authorList>
            <person name="Saini M.K."/>
            <person name="Hanada S."/>
            <person name="Tank M."/>
        </authorList>
    </citation>
    <scope>NUCLEOTIDE SEQUENCE [LARGE SCALE GENOMIC DNA]</scope>
    <source>
        <strain evidence="15">No.7</strain>
    </source>
</reference>
<dbReference type="PANTHER" id="PTHR42938">
    <property type="entry name" value="FORMATE DEHYDROGENASE 1"/>
    <property type="match status" value="1"/>
</dbReference>
<dbReference type="Pfam" id="PF00389">
    <property type="entry name" value="2-Hacid_dh"/>
    <property type="match status" value="1"/>
</dbReference>
<accession>A0A6G7VDA7</accession>
<evidence type="ECO:0000256" key="9">
    <source>
        <dbReference type="ARBA" id="ARBA00030455"/>
    </source>
</evidence>
<dbReference type="CDD" id="cd04901">
    <property type="entry name" value="ACT_3PGDH"/>
    <property type="match status" value="1"/>
</dbReference>
<dbReference type="PROSITE" id="PS00670">
    <property type="entry name" value="D_2_HYDROXYACID_DH_2"/>
    <property type="match status" value="1"/>
</dbReference>
<dbReference type="EMBL" id="CP048029">
    <property type="protein sequence ID" value="QIK37954.1"/>
    <property type="molecule type" value="Genomic_DNA"/>
</dbReference>
<dbReference type="PANTHER" id="PTHR42938:SF47">
    <property type="entry name" value="HYDROXYPYRUVATE REDUCTASE"/>
    <property type="match status" value="1"/>
</dbReference>
<dbReference type="InterPro" id="IPR029753">
    <property type="entry name" value="D-isomer_DH_CS"/>
</dbReference>
<evidence type="ECO:0000256" key="3">
    <source>
        <dbReference type="ARBA" id="ARBA00005854"/>
    </source>
</evidence>
<sequence length="388" mass="41863">MFKIQTLNNISVAGLERLPRDRYEIASEIANPDAILVRSADMHGMAIPPSVKAIGRAGAGTNNIPVAEMTRRGVVVFNTPGANANAVKELVLTGMLMAARNIPQALEFVKSLTGDDESIHEAVESGKKRFVGFELPGRTLGVVGLGAIGVRVANAALALGMRVIGYDPTITVERAWQLSSEVKQALSLDDLLVRSDFVSLHVPLTAETRAMIGGARLKTLRKGTTLLNFARQEIVDEEMLLEALETGRLLVYCCDFPSSRLKGHPQVIALPHLGASTKEAEENCAVMVADQVRAYLEDGNVTNSVNFPEIVLPRGEGYRLAIVNSNVPNMVGQISTDLGKVGLNILDMLNRSRGDIAVTLIDIDRPCPDEVLDQIRAIDGVLSVRQLD</sequence>
<protein>
    <recommendedName>
        <fullName evidence="6">D-3-phosphoglycerate dehydrogenase</fullName>
        <ecNumber evidence="4">1.1.1.399</ecNumber>
        <ecNumber evidence="5">1.1.1.95</ecNumber>
    </recommendedName>
    <alternativeName>
        <fullName evidence="9">2-oxoglutarate reductase</fullName>
    </alternativeName>
</protein>
<dbReference type="Gene3D" id="3.30.70.260">
    <property type="match status" value="1"/>
</dbReference>
<dbReference type="InterPro" id="IPR006140">
    <property type="entry name" value="D-isomer_DH_NAD-bd"/>
</dbReference>
<evidence type="ECO:0000256" key="2">
    <source>
        <dbReference type="ARBA" id="ARBA00005216"/>
    </source>
</evidence>
<proteinExistence type="inferred from homology"/>
<dbReference type="InterPro" id="IPR036291">
    <property type="entry name" value="NAD(P)-bd_dom_sf"/>
</dbReference>
<evidence type="ECO:0000256" key="12">
    <source>
        <dbReference type="RuleBase" id="RU003719"/>
    </source>
</evidence>
<keyword evidence="8" id="KW-0520">NAD</keyword>
<dbReference type="Gene3D" id="3.40.50.720">
    <property type="entry name" value="NAD(P)-binding Rossmann-like Domain"/>
    <property type="match status" value="2"/>
</dbReference>
<dbReference type="Pfam" id="PF02826">
    <property type="entry name" value="2-Hacid_dh_C"/>
    <property type="match status" value="1"/>
</dbReference>
<organism evidence="14 15">
    <name type="scientific">Caldichromatium japonicum</name>
    <dbReference type="NCBI Taxonomy" id="2699430"/>
    <lineage>
        <taxon>Bacteria</taxon>
        <taxon>Pseudomonadati</taxon>
        <taxon>Pseudomonadota</taxon>
        <taxon>Gammaproteobacteria</taxon>
        <taxon>Chromatiales</taxon>
        <taxon>Chromatiaceae</taxon>
        <taxon>Caldichromatium</taxon>
    </lineage>
</organism>
<comment type="function">
    <text evidence="1">Catalyzes the reversible oxidation of 3-phospho-D-glycerate to 3-phosphonooxypyruvate, the first step of the phosphorylated L-serine biosynthesis pathway. Also catalyzes the reversible oxidation of 2-hydroxyglutarate to 2-oxoglutarate.</text>
</comment>
<comment type="similarity">
    <text evidence="3 12">Belongs to the D-isomer specific 2-hydroxyacid dehydrogenase family.</text>
</comment>
<dbReference type="AlphaFoldDB" id="A0A6G7VDA7"/>
<dbReference type="Proteomes" id="UP000502699">
    <property type="component" value="Chromosome"/>
</dbReference>
<dbReference type="SUPFAM" id="SSF52283">
    <property type="entry name" value="Formate/glycerate dehydrogenase catalytic domain-like"/>
    <property type="match status" value="1"/>
</dbReference>
<feature type="domain" description="ACT" evidence="13">
    <location>
        <begin position="319"/>
        <end position="388"/>
    </location>
</feature>
<evidence type="ECO:0000256" key="10">
    <source>
        <dbReference type="ARBA" id="ARBA00048126"/>
    </source>
</evidence>
<dbReference type="EC" id="1.1.1.95" evidence="5"/>
<dbReference type="InterPro" id="IPR006139">
    <property type="entry name" value="D-isomer_2_OHA_DH_cat_dom"/>
</dbReference>
<dbReference type="GO" id="GO:0051287">
    <property type="term" value="F:NAD binding"/>
    <property type="evidence" value="ECO:0007669"/>
    <property type="project" value="InterPro"/>
</dbReference>
<name>A0A6G7VDA7_9GAMM</name>
<comment type="catalytic activity">
    <reaction evidence="11">
        <text>(2R)-3-phosphoglycerate + NAD(+) = 3-phosphooxypyruvate + NADH + H(+)</text>
        <dbReference type="Rhea" id="RHEA:12641"/>
        <dbReference type="ChEBI" id="CHEBI:15378"/>
        <dbReference type="ChEBI" id="CHEBI:18110"/>
        <dbReference type="ChEBI" id="CHEBI:57540"/>
        <dbReference type="ChEBI" id="CHEBI:57945"/>
        <dbReference type="ChEBI" id="CHEBI:58272"/>
        <dbReference type="EC" id="1.1.1.95"/>
    </reaction>
</comment>
<dbReference type="SUPFAM" id="SSF55021">
    <property type="entry name" value="ACT-like"/>
    <property type="match status" value="1"/>
</dbReference>
<dbReference type="SUPFAM" id="SSF51735">
    <property type="entry name" value="NAD(P)-binding Rossmann-fold domains"/>
    <property type="match status" value="1"/>
</dbReference>
<keyword evidence="15" id="KW-1185">Reference proteome</keyword>
<comment type="pathway">
    <text evidence="2">Amino-acid biosynthesis; L-serine biosynthesis; L-serine from 3-phospho-D-glycerate: step 1/3.</text>
</comment>
<dbReference type="InterPro" id="IPR045865">
    <property type="entry name" value="ACT-like_dom_sf"/>
</dbReference>
<evidence type="ECO:0000256" key="4">
    <source>
        <dbReference type="ARBA" id="ARBA00013001"/>
    </source>
</evidence>
<dbReference type="PROSITE" id="PS00065">
    <property type="entry name" value="D_2_HYDROXYACID_DH_1"/>
    <property type="match status" value="1"/>
</dbReference>
<dbReference type="GO" id="GO:0004617">
    <property type="term" value="F:phosphoglycerate dehydrogenase activity"/>
    <property type="evidence" value="ECO:0007669"/>
    <property type="project" value="UniProtKB-EC"/>
</dbReference>